<dbReference type="AlphaFoldDB" id="A0A8D8TKT9"/>
<dbReference type="EMBL" id="HBUF01286890">
    <property type="protein sequence ID" value="CAG6688424.1"/>
    <property type="molecule type" value="Transcribed_RNA"/>
</dbReference>
<name>A0A8D8TKT9_9HEMI</name>
<sequence length="103" mass="12373">MSLFNKINQRNRMYIETTDLYKRKWRDRILYPQANRSQKRRETILGYARIICKAHGEVGAIVSVPFLSMNLCVHFFYIQKTEYPGQIFDEYRVYFLGGEEKIP</sequence>
<accession>A0A8D8TKT9</accession>
<protein>
    <submittedName>
        <fullName evidence="1">Uncharacterized protein</fullName>
    </submittedName>
</protein>
<proteinExistence type="predicted"/>
<evidence type="ECO:0000313" key="1">
    <source>
        <dbReference type="EMBL" id="CAG6688424.1"/>
    </source>
</evidence>
<organism evidence="1">
    <name type="scientific">Cacopsylla melanoneura</name>
    <dbReference type="NCBI Taxonomy" id="428564"/>
    <lineage>
        <taxon>Eukaryota</taxon>
        <taxon>Metazoa</taxon>
        <taxon>Ecdysozoa</taxon>
        <taxon>Arthropoda</taxon>
        <taxon>Hexapoda</taxon>
        <taxon>Insecta</taxon>
        <taxon>Pterygota</taxon>
        <taxon>Neoptera</taxon>
        <taxon>Paraneoptera</taxon>
        <taxon>Hemiptera</taxon>
        <taxon>Sternorrhyncha</taxon>
        <taxon>Psylloidea</taxon>
        <taxon>Psyllidae</taxon>
        <taxon>Psyllinae</taxon>
        <taxon>Cacopsylla</taxon>
    </lineage>
</organism>
<reference evidence="1" key="1">
    <citation type="submission" date="2021-05" db="EMBL/GenBank/DDBJ databases">
        <authorList>
            <person name="Alioto T."/>
            <person name="Alioto T."/>
            <person name="Gomez Garrido J."/>
        </authorList>
    </citation>
    <scope>NUCLEOTIDE SEQUENCE</scope>
</reference>